<dbReference type="SMART" id="SM00387">
    <property type="entry name" value="HATPase_c"/>
    <property type="match status" value="1"/>
</dbReference>
<evidence type="ECO:0000256" key="1">
    <source>
        <dbReference type="ARBA" id="ARBA00000085"/>
    </source>
</evidence>
<feature type="domain" description="Histidine kinase" evidence="6">
    <location>
        <begin position="215"/>
        <end position="409"/>
    </location>
</feature>
<keyword evidence="4" id="KW-0418">Kinase</keyword>
<dbReference type="eggNOG" id="arCOG02369">
    <property type="taxonomic scope" value="Archaea"/>
</dbReference>
<dbReference type="InterPro" id="IPR036890">
    <property type="entry name" value="HATPase_C_sf"/>
</dbReference>
<dbReference type="InterPro" id="IPR003018">
    <property type="entry name" value="GAF"/>
</dbReference>
<evidence type="ECO:0000256" key="2">
    <source>
        <dbReference type="ARBA" id="ARBA00012438"/>
    </source>
</evidence>
<dbReference type="Pfam" id="PF01590">
    <property type="entry name" value="GAF"/>
    <property type="match status" value="1"/>
</dbReference>
<dbReference type="InterPro" id="IPR050736">
    <property type="entry name" value="Sensor_HK_Regulatory"/>
</dbReference>
<dbReference type="InterPro" id="IPR029016">
    <property type="entry name" value="GAF-like_dom_sf"/>
</dbReference>
<reference evidence="7 8" key="1">
    <citation type="journal article" date="2013" name="Genome Announc.">
        <title>Draft Genome Sequence of 'Candidatus Halobonum tyrrellensis' Strain G22, Isolated from the Hypersaline Waters of Lake Tyrrell, Australia.</title>
        <authorList>
            <person name="Ugalde J.A."/>
            <person name="Narasingarao P."/>
            <person name="Kuo S."/>
            <person name="Podell S."/>
            <person name="Allen E.E."/>
        </authorList>
    </citation>
    <scope>NUCLEOTIDE SEQUENCE [LARGE SCALE GENOMIC DNA]</scope>
    <source>
        <strain evidence="7 8">G22</strain>
    </source>
</reference>
<evidence type="ECO:0000313" key="7">
    <source>
        <dbReference type="EMBL" id="ESP87569.1"/>
    </source>
</evidence>
<dbReference type="AlphaFoldDB" id="V4HI24"/>
<dbReference type="PANTHER" id="PTHR43711">
    <property type="entry name" value="TWO-COMPONENT HISTIDINE KINASE"/>
    <property type="match status" value="1"/>
</dbReference>
<name>V4HI24_9EURY</name>
<dbReference type="RefSeq" id="WP_023395241.1">
    <property type="nucleotide sequence ID" value="NZ_ASGZ01000056.1"/>
</dbReference>
<keyword evidence="3" id="KW-0808">Transferase</keyword>
<protein>
    <recommendedName>
        <fullName evidence="2">histidine kinase</fullName>
        <ecNumber evidence="2">2.7.13.3</ecNumber>
    </recommendedName>
</protein>
<dbReference type="PROSITE" id="PS50109">
    <property type="entry name" value="HIS_KIN"/>
    <property type="match status" value="1"/>
</dbReference>
<dbReference type="SUPFAM" id="SSF47384">
    <property type="entry name" value="Homodimeric domain of signal transducing histidine kinase"/>
    <property type="match status" value="1"/>
</dbReference>
<comment type="catalytic activity">
    <reaction evidence="1">
        <text>ATP + protein L-histidine = ADP + protein N-phospho-L-histidine.</text>
        <dbReference type="EC" id="2.7.13.3"/>
    </reaction>
</comment>
<evidence type="ECO:0000256" key="3">
    <source>
        <dbReference type="ARBA" id="ARBA00022679"/>
    </source>
</evidence>
<dbReference type="CDD" id="cd00082">
    <property type="entry name" value="HisKA"/>
    <property type="match status" value="1"/>
</dbReference>
<dbReference type="STRING" id="1324957.K933_13334"/>
<dbReference type="GO" id="GO:0000155">
    <property type="term" value="F:phosphorelay sensor kinase activity"/>
    <property type="evidence" value="ECO:0007669"/>
    <property type="project" value="InterPro"/>
</dbReference>
<dbReference type="Gene3D" id="3.30.565.10">
    <property type="entry name" value="Histidine kinase-like ATPase, C-terminal domain"/>
    <property type="match status" value="1"/>
</dbReference>
<dbReference type="Proteomes" id="UP000017840">
    <property type="component" value="Unassembled WGS sequence"/>
</dbReference>
<dbReference type="InterPro" id="IPR005467">
    <property type="entry name" value="His_kinase_dom"/>
</dbReference>
<dbReference type="SMART" id="SM00388">
    <property type="entry name" value="HisKA"/>
    <property type="match status" value="1"/>
</dbReference>
<comment type="caution">
    <text evidence="7">The sequence shown here is derived from an EMBL/GenBank/DDBJ whole genome shotgun (WGS) entry which is preliminary data.</text>
</comment>
<keyword evidence="5" id="KW-0902">Two-component regulatory system</keyword>
<dbReference type="Pfam" id="PF00512">
    <property type="entry name" value="HisKA"/>
    <property type="match status" value="1"/>
</dbReference>
<dbReference type="InterPro" id="IPR003594">
    <property type="entry name" value="HATPase_dom"/>
</dbReference>
<dbReference type="Pfam" id="PF02518">
    <property type="entry name" value="HATPase_c"/>
    <property type="match status" value="1"/>
</dbReference>
<proteinExistence type="predicted"/>
<dbReference type="Gene3D" id="1.10.287.130">
    <property type="match status" value="1"/>
</dbReference>
<evidence type="ECO:0000256" key="4">
    <source>
        <dbReference type="ARBA" id="ARBA00022777"/>
    </source>
</evidence>
<dbReference type="SUPFAM" id="SSF55874">
    <property type="entry name" value="ATPase domain of HSP90 chaperone/DNA topoisomerase II/histidine kinase"/>
    <property type="match status" value="1"/>
</dbReference>
<evidence type="ECO:0000256" key="5">
    <source>
        <dbReference type="ARBA" id="ARBA00023012"/>
    </source>
</evidence>
<evidence type="ECO:0000313" key="8">
    <source>
        <dbReference type="Proteomes" id="UP000017840"/>
    </source>
</evidence>
<sequence>MTAFDDAGPALGPAVCGSVSADAPRERPAATADLRAVALDASTTLMAAEPDEFDTKLRWGLRSVGEQLDVDRVAVYQSAGDGFERTHAWTASDADDWTTARIGPVERYDWLTDCLDGFDPVAVSHPGDLPAAATPVRALLRAEGVGSFLAVPLVVDWQLRGVVTFDTERVGRRWPDDVVTVLGEVAELFGHALARVRRERLLARQNERLETFAGVVTHDLRNPLSVVLAALDLARETGDDSYLDRALDASERMNDLIDGMLTLARRGDDIGETEPLDVGTVARRAWSSVETADAALSVVDAPAPVEGDPDRLRSAFENLFRNAVDHGGPAVAVEVGSLADRAGFYVEDDGDGFGDAEDVFEYGYSTDDTGTGFGLFTVRRVVEAHGWSVETVDAADGGARFEVAFAGPGVVPA</sequence>
<evidence type="ECO:0000259" key="6">
    <source>
        <dbReference type="PROSITE" id="PS50109"/>
    </source>
</evidence>
<dbReference type="SUPFAM" id="SSF55781">
    <property type="entry name" value="GAF domain-like"/>
    <property type="match status" value="1"/>
</dbReference>
<keyword evidence="8" id="KW-1185">Reference proteome</keyword>
<dbReference type="EC" id="2.7.13.3" evidence="2"/>
<organism evidence="7 8">
    <name type="scientific">Candidatus Halobonum tyrrellensis G22</name>
    <dbReference type="NCBI Taxonomy" id="1324957"/>
    <lineage>
        <taxon>Archaea</taxon>
        <taxon>Methanobacteriati</taxon>
        <taxon>Methanobacteriota</taxon>
        <taxon>Stenosarchaea group</taxon>
        <taxon>Halobacteria</taxon>
        <taxon>Halobacteriales</taxon>
        <taxon>Haloferacaceae</taxon>
        <taxon>Candidatus Halobonum</taxon>
    </lineage>
</organism>
<dbReference type="SMART" id="SM00065">
    <property type="entry name" value="GAF"/>
    <property type="match status" value="1"/>
</dbReference>
<dbReference type="EMBL" id="ASGZ01000056">
    <property type="protein sequence ID" value="ESP87569.1"/>
    <property type="molecule type" value="Genomic_DNA"/>
</dbReference>
<dbReference type="Gene3D" id="3.30.450.40">
    <property type="match status" value="1"/>
</dbReference>
<dbReference type="OrthoDB" id="8127at2157"/>
<accession>V4HI24</accession>
<dbReference type="InterPro" id="IPR036097">
    <property type="entry name" value="HisK_dim/P_sf"/>
</dbReference>
<dbReference type="InterPro" id="IPR003661">
    <property type="entry name" value="HisK_dim/P_dom"/>
</dbReference>
<dbReference type="PANTHER" id="PTHR43711:SF1">
    <property type="entry name" value="HISTIDINE KINASE 1"/>
    <property type="match status" value="1"/>
</dbReference>
<gene>
    <name evidence="7" type="ORF">K933_13334</name>
</gene>